<comment type="caution">
    <text evidence="1">The sequence shown here is derived from an EMBL/GenBank/DDBJ whole genome shotgun (WGS) entry which is preliminary data.</text>
</comment>
<evidence type="ECO:0000313" key="2">
    <source>
        <dbReference type="Proteomes" id="UP000798662"/>
    </source>
</evidence>
<name>A0ACC3BPG4_PYRYE</name>
<dbReference type="Proteomes" id="UP000798662">
    <property type="component" value="Chromosome 1"/>
</dbReference>
<sequence length="582" mass="61902">MDVPGQGRPRWAPPPAAAFVACPCPTLGGAVRCPVGGGGSGHPPRVGGGGRRLLPLPSRRAPRPPPPTASLFSWPGLGPPAWRDADAVPSMAPAAAQVATGAAAAAALRWRRPPPVVATRPPLSADLAVGLMRAAYEVLDGMDVVGMDDFQRTFWLLRSDEWARYRAENVGVTQGVLTDVRYFDFISTCQFAAITGTGPCLVVGVSWCSPLVLFVCAGLGWNGLWRPHTRSREPLPWRVDAFFSPPPPPRVVMVVGWLAGRVVAAGASQQHRAVERKVQRGGRHARDSPTARLRRPDGAGNGLPPPPGRPPCRPPLLPPNAAAGPRHAHHPPLYSVGGTRRADRRRLCRLVRRPPRRRRPVGGDPVGDARHPMGGGLRGGPWGYRPPLRRAGRAGAGARSGARHRPRAGAAGRLEPVPRVHARRVEGNRLVGVGEGGPGQEEEDCSTRPGSTRPVRMCEAYCIISRLLPALRGAAETPRARWGGAFPPARPGRPTRPGGVPSRAVRQGAPRSSCTNPTGCPHVRARGVWGAHEGRDRATSGCRRSRHGGGPAPPQAPGGGPRGPLAGRRRHKRRRVLAPHRC</sequence>
<gene>
    <name evidence="1" type="ORF">I4F81_002457</name>
</gene>
<reference evidence="1" key="1">
    <citation type="submission" date="2019-11" db="EMBL/GenBank/DDBJ databases">
        <title>Nori genome reveals adaptations in red seaweeds to the harsh intertidal environment.</title>
        <authorList>
            <person name="Wang D."/>
            <person name="Mao Y."/>
        </authorList>
    </citation>
    <scope>NUCLEOTIDE SEQUENCE</scope>
    <source>
        <tissue evidence="1">Gametophyte</tissue>
    </source>
</reference>
<dbReference type="EMBL" id="CM020618">
    <property type="protein sequence ID" value="KAK1859864.1"/>
    <property type="molecule type" value="Genomic_DNA"/>
</dbReference>
<protein>
    <submittedName>
        <fullName evidence="1">Uncharacterized protein</fullName>
    </submittedName>
</protein>
<accession>A0ACC3BPG4</accession>
<keyword evidence="2" id="KW-1185">Reference proteome</keyword>
<proteinExistence type="predicted"/>
<evidence type="ECO:0000313" key="1">
    <source>
        <dbReference type="EMBL" id="KAK1859864.1"/>
    </source>
</evidence>
<organism evidence="1 2">
    <name type="scientific">Pyropia yezoensis</name>
    <name type="common">Susabi-nori</name>
    <name type="synonym">Porphyra yezoensis</name>
    <dbReference type="NCBI Taxonomy" id="2788"/>
    <lineage>
        <taxon>Eukaryota</taxon>
        <taxon>Rhodophyta</taxon>
        <taxon>Bangiophyceae</taxon>
        <taxon>Bangiales</taxon>
        <taxon>Bangiaceae</taxon>
        <taxon>Pyropia</taxon>
    </lineage>
</organism>